<name>A0AC60W6A4_9ARCH</name>
<evidence type="ECO:0000313" key="1">
    <source>
        <dbReference type="EMBL" id="MBA4462715.1"/>
    </source>
</evidence>
<protein>
    <submittedName>
        <fullName evidence="1">Peptidase</fullName>
    </submittedName>
</protein>
<dbReference type="EMBL" id="JACEMX010000021">
    <property type="protein sequence ID" value="MBA4462715.1"/>
    <property type="molecule type" value="Genomic_DNA"/>
</dbReference>
<organism evidence="1 2">
    <name type="scientific">Candidatus Nitrosomaritimum aestuariumsis</name>
    <dbReference type="NCBI Taxonomy" id="3342354"/>
    <lineage>
        <taxon>Archaea</taxon>
        <taxon>Nitrososphaerota</taxon>
        <taxon>Nitrososphaeria</taxon>
        <taxon>Nitrosopumilales</taxon>
        <taxon>Nitrosopumilaceae</taxon>
        <taxon>Candidatus Nitrosomaritimum</taxon>
    </lineage>
</organism>
<comment type="caution">
    <text evidence="1">The sequence shown here is derived from an EMBL/GenBank/DDBJ whole genome shotgun (WGS) entry which is preliminary data.</text>
</comment>
<sequence>MLFSANEVYGHGLGAETFPPVDLNGKLVTLEVSSSNNNPEETEDQQISISLIDFNSKVTLRDVTFLIKS</sequence>
<dbReference type="Proteomes" id="UP000591542">
    <property type="component" value="Unassembled WGS sequence"/>
</dbReference>
<proteinExistence type="predicted"/>
<feature type="non-terminal residue" evidence="1">
    <location>
        <position position="69"/>
    </location>
</feature>
<evidence type="ECO:0000313" key="2">
    <source>
        <dbReference type="Proteomes" id="UP000591542"/>
    </source>
</evidence>
<reference evidence="1 2" key="1">
    <citation type="journal article" date="2020" name="Appl. Environ. Microbiol.">
        <title>Genomic Characteristics of a Novel Species of Ammonia-Oxidizing Archaea from the Jiulong River Estuary.</title>
        <authorList>
            <person name="Zou D."/>
            <person name="Wan R."/>
            <person name="Han L."/>
            <person name="Xu M.N."/>
            <person name="Liu Y."/>
            <person name="Liu H."/>
            <person name="Kao S.J."/>
            <person name="Li M."/>
        </authorList>
    </citation>
    <scope>NUCLEOTIDE SEQUENCE [LARGE SCALE GENOMIC DNA]</scope>
    <source>
        <strain evidence="1">S2bin1</strain>
    </source>
</reference>
<accession>A0AC60W6A4</accession>
<gene>
    <name evidence="1" type="ORF">H2B01_00835</name>
</gene>